<dbReference type="Gene3D" id="3.10.20.480">
    <property type="entry name" value="Antirestriction protein ArdA, domain 1"/>
    <property type="match status" value="1"/>
</dbReference>
<name>A0A9X2HVJ4_9GAMM</name>
<sequence length="170" mass="19112">MSEDIKIYVSDLAAYNNGIHYGAWIDATQDLDNIQNQVSELLACSPVADAEEYAIHDYEGYGSYTISQYTSLKEAHDVAVFIEEHGEVGAEVLNIYTDIEEAHTVIEENYAGRYSSVADFAAELTEESGDIPERLAPYIDYARMAYDLEVGGDIFTIETGFEEVHIFWNR</sequence>
<evidence type="ECO:0000313" key="2">
    <source>
        <dbReference type="Proteomes" id="UP001139319"/>
    </source>
</evidence>
<dbReference type="InterPro" id="IPR041893">
    <property type="entry name" value="ArdA_dom3"/>
</dbReference>
<dbReference type="Gene3D" id="1.10.10.1190">
    <property type="entry name" value="Antirestriction protein ArdA, domain 3"/>
    <property type="match status" value="1"/>
</dbReference>
<dbReference type="InterPro" id="IPR041895">
    <property type="entry name" value="ArdA_dom1"/>
</dbReference>
<organism evidence="1 2">
    <name type="scientific">Gilvimarinus xylanilyticus</name>
    <dbReference type="NCBI Taxonomy" id="2944139"/>
    <lineage>
        <taxon>Bacteria</taxon>
        <taxon>Pseudomonadati</taxon>
        <taxon>Pseudomonadota</taxon>
        <taxon>Gammaproteobacteria</taxon>
        <taxon>Cellvibrionales</taxon>
        <taxon>Cellvibrionaceae</taxon>
        <taxon>Gilvimarinus</taxon>
    </lineage>
</organism>
<dbReference type="Proteomes" id="UP001139319">
    <property type="component" value="Unassembled WGS sequence"/>
</dbReference>
<dbReference type="RefSeq" id="WP_253967224.1">
    <property type="nucleotide sequence ID" value="NZ_JAMFTH010000001.1"/>
</dbReference>
<reference evidence="1" key="2">
    <citation type="submission" date="2023-01" db="EMBL/GenBank/DDBJ databases">
        <title>Gilvimarinus xylanilyticus HB14 isolated from Caulerpa lentillifera aquaculture base in Hainan, China.</title>
        <authorList>
            <person name="Zhang Y.-J."/>
        </authorList>
    </citation>
    <scope>NUCLEOTIDE SEQUENCE</scope>
    <source>
        <strain evidence="1">HB14</strain>
    </source>
</reference>
<dbReference type="InterPro" id="IPR009899">
    <property type="entry name" value="ArdA"/>
</dbReference>
<gene>
    <name evidence="1" type="ORF">M6D89_06580</name>
</gene>
<dbReference type="AlphaFoldDB" id="A0A9X2HVJ4"/>
<dbReference type="EMBL" id="JAMFTH010000001">
    <property type="protein sequence ID" value="MCP8898960.1"/>
    <property type="molecule type" value="Genomic_DNA"/>
</dbReference>
<reference evidence="1" key="1">
    <citation type="submission" date="2022-05" db="EMBL/GenBank/DDBJ databases">
        <authorList>
            <person name="Sun H.-N."/>
        </authorList>
    </citation>
    <scope>NUCLEOTIDE SEQUENCE</scope>
    <source>
        <strain evidence="1">HB14</strain>
    </source>
</reference>
<accession>A0A9X2HVJ4</accession>
<protein>
    <submittedName>
        <fullName evidence="1">Antirestriction protein ArdA</fullName>
    </submittedName>
</protein>
<keyword evidence="2" id="KW-1185">Reference proteome</keyword>
<proteinExistence type="predicted"/>
<evidence type="ECO:0000313" key="1">
    <source>
        <dbReference type="EMBL" id="MCP8898960.1"/>
    </source>
</evidence>
<comment type="caution">
    <text evidence="1">The sequence shown here is derived from an EMBL/GenBank/DDBJ whole genome shotgun (WGS) entry which is preliminary data.</text>
</comment>
<dbReference type="Pfam" id="PF07275">
    <property type="entry name" value="ArdA"/>
    <property type="match status" value="1"/>
</dbReference>